<protein>
    <submittedName>
        <fullName evidence="1">Uncharacterized protein</fullName>
    </submittedName>
</protein>
<name>A0A3R6BIW4_9BACT</name>
<organism evidence="1 2">
    <name type="scientific">Parabacteroides merdae</name>
    <dbReference type="NCBI Taxonomy" id="46503"/>
    <lineage>
        <taxon>Bacteria</taxon>
        <taxon>Pseudomonadati</taxon>
        <taxon>Bacteroidota</taxon>
        <taxon>Bacteroidia</taxon>
        <taxon>Bacteroidales</taxon>
        <taxon>Tannerellaceae</taxon>
        <taxon>Parabacteroides</taxon>
    </lineage>
</organism>
<dbReference type="RefSeq" id="WP_122204969.1">
    <property type="nucleotide sequence ID" value="NZ_QRPL01000011.1"/>
</dbReference>
<accession>A0A3R6BIW4</accession>
<sequence>MDITAINKYLQSAPRYRLVVLKDEMPPDDIPKFDIGKSISAYIISENLLHSKDLKMLVNAEFMRLFREIASNDTTFGNAISLCNFGIVFEEKLGLDMRTILKDLSRNYLMFIQWEGVVKDDRLCFLTSDSSNFIDLSEISHLTI</sequence>
<evidence type="ECO:0000313" key="2">
    <source>
        <dbReference type="Proteomes" id="UP000286260"/>
    </source>
</evidence>
<dbReference type="AlphaFoldDB" id="A0A3R6BIW4"/>
<comment type="caution">
    <text evidence="1">The sequence shown here is derived from an EMBL/GenBank/DDBJ whole genome shotgun (WGS) entry which is preliminary data.</text>
</comment>
<evidence type="ECO:0000313" key="1">
    <source>
        <dbReference type="EMBL" id="RHC80435.1"/>
    </source>
</evidence>
<dbReference type="Proteomes" id="UP000286260">
    <property type="component" value="Unassembled WGS sequence"/>
</dbReference>
<gene>
    <name evidence="1" type="ORF">DW828_17155</name>
</gene>
<dbReference type="EMBL" id="QSII01000030">
    <property type="protein sequence ID" value="RHC80435.1"/>
    <property type="molecule type" value="Genomic_DNA"/>
</dbReference>
<reference evidence="1 2" key="1">
    <citation type="submission" date="2018-08" db="EMBL/GenBank/DDBJ databases">
        <title>A genome reference for cultivated species of the human gut microbiota.</title>
        <authorList>
            <person name="Zou Y."/>
            <person name="Xue W."/>
            <person name="Luo G."/>
        </authorList>
    </citation>
    <scope>NUCLEOTIDE SEQUENCE [LARGE SCALE GENOMIC DNA]</scope>
    <source>
        <strain evidence="1 2">AM34-17</strain>
    </source>
</reference>
<proteinExistence type="predicted"/>